<keyword evidence="1" id="KW-1133">Transmembrane helix</keyword>
<reference evidence="2 3" key="1">
    <citation type="submission" date="2019-11" db="EMBL/GenBank/DDBJ databases">
        <title>Implementation of targeted gown and glove precautions to prevent Staphylococcus aureus acquisition in community-based nursing homes.</title>
        <authorList>
            <person name="Stine O.C."/>
        </authorList>
    </citation>
    <scope>NUCLEOTIDE SEQUENCE [LARGE SCALE GENOMIC DNA]</scope>
    <source>
        <strain evidence="2 3">S_4031.LGMP.AI</strain>
    </source>
</reference>
<dbReference type="EMBL" id="WPRH01000208">
    <property type="protein sequence ID" value="MVI54805.1"/>
    <property type="molecule type" value="Genomic_DNA"/>
</dbReference>
<name>A0A6B0BWR5_STAAU</name>
<sequence length="95" mass="10416">TQHLSAFGEELDKTNPVVQDHMRELASQYGGQEGAMKVLLQFVNKLATVEGINDAFIVATIFSIIALILCLFLQSNKKAKATAQKIDADNSINHE</sequence>
<keyword evidence="1" id="KW-0472">Membrane</keyword>
<dbReference type="Proteomes" id="UP000433366">
    <property type="component" value="Unassembled WGS sequence"/>
</dbReference>
<feature type="transmembrane region" description="Helical" evidence="1">
    <location>
        <begin position="55"/>
        <end position="73"/>
    </location>
</feature>
<feature type="non-terminal residue" evidence="2">
    <location>
        <position position="1"/>
    </location>
</feature>
<evidence type="ECO:0000313" key="2">
    <source>
        <dbReference type="EMBL" id="MVI54805.1"/>
    </source>
</evidence>
<accession>A0A6B0BWR5</accession>
<gene>
    <name evidence="2" type="ORF">GO793_02895</name>
</gene>
<protein>
    <submittedName>
        <fullName evidence="2">MFS transporter</fullName>
    </submittedName>
</protein>
<proteinExistence type="predicted"/>
<keyword evidence="1" id="KW-0812">Transmembrane</keyword>
<comment type="caution">
    <text evidence="2">The sequence shown here is derived from an EMBL/GenBank/DDBJ whole genome shotgun (WGS) entry which is preliminary data.</text>
</comment>
<evidence type="ECO:0000256" key="1">
    <source>
        <dbReference type="SAM" id="Phobius"/>
    </source>
</evidence>
<dbReference type="AlphaFoldDB" id="A0A6B0BWR5"/>
<organism evidence="2 3">
    <name type="scientific">Staphylococcus aureus</name>
    <dbReference type="NCBI Taxonomy" id="1280"/>
    <lineage>
        <taxon>Bacteria</taxon>
        <taxon>Bacillati</taxon>
        <taxon>Bacillota</taxon>
        <taxon>Bacilli</taxon>
        <taxon>Bacillales</taxon>
        <taxon>Staphylococcaceae</taxon>
        <taxon>Staphylococcus</taxon>
    </lineage>
</organism>
<evidence type="ECO:0000313" key="3">
    <source>
        <dbReference type="Proteomes" id="UP000433366"/>
    </source>
</evidence>